<dbReference type="EMBL" id="CP010536">
    <property type="protein sequence ID" value="AJG21069.1"/>
    <property type="molecule type" value="Genomic_DNA"/>
</dbReference>
<evidence type="ECO:0000256" key="4">
    <source>
        <dbReference type="ARBA" id="ARBA00022519"/>
    </source>
</evidence>
<protein>
    <submittedName>
        <fullName evidence="8">Oligopeptide transport ATP-binding protein OppF</fullName>
    </submittedName>
</protein>
<dbReference type="RefSeq" id="WP_043349891.1">
    <property type="nucleotide sequence ID" value="NZ_CP010536.1"/>
</dbReference>
<dbReference type="InterPro" id="IPR027417">
    <property type="entry name" value="P-loop_NTPase"/>
</dbReference>
<dbReference type="Pfam" id="PF08352">
    <property type="entry name" value="oligo_HPY"/>
    <property type="match status" value="1"/>
</dbReference>
<keyword evidence="9" id="KW-1185">Reference proteome</keyword>
<keyword evidence="5" id="KW-0547">Nucleotide-binding</keyword>
<evidence type="ECO:0000256" key="6">
    <source>
        <dbReference type="ARBA" id="ARBA00022840"/>
    </source>
</evidence>
<organism evidence="8 9">
    <name type="scientific">Cupriavidus basilensis</name>
    <dbReference type="NCBI Taxonomy" id="68895"/>
    <lineage>
        <taxon>Bacteria</taxon>
        <taxon>Pseudomonadati</taxon>
        <taxon>Pseudomonadota</taxon>
        <taxon>Betaproteobacteria</taxon>
        <taxon>Burkholderiales</taxon>
        <taxon>Burkholderiaceae</taxon>
        <taxon>Cupriavidus</taxon>
    </lineage>
</organism>
<dbReference type="OrthoDB" id="9802772at2"/>
<evidence type="ECO:0000256" key="5">
    <source>
        <dbReference type="ARBA" id="ARBA00022741"/>
    </source>
</evidence>
<dbReference type="InterPro" id="IPR003593">
    <property type="entry name" value="AAA+_ATPase"/>
</dbReference>
<dbReference type="CDD" id="cd03257">
    <property type="entry name" value="ABC_NikE_OppD_transporters"/>
    <property type="match status" value="1"/>
</dbReference>
<dbReference type="PROSITE" id="PS00211">
    <property type="entry name" value="ABC_TRANSPORTER_1"/>
    <property type="match status" value="1"/>
</dbReference>
<dbReference type="FunFam" id="3.40.50.300:FF:000016">
    <property type="entry name" value="Oligopeptide ABC transporter ATP-binding component"/>
    <property type="match status" value="1"/>
</dbReference>
<dbReference type="InterPro" id="IPR013563">
    <property type="entry name" value="Oligopep_ABC_C"/>
</dbReference>
<dbReference type="PANTHER" id="PTHR43776:SF7">
    <property type="entry name" value="D,D-DIPEPTIDE TRANSPORT ATP-BINDING PROTEIN DDPF-RELATED"/>
    <property type="match status" value="1"/>
</dbReference>
<keyword evidence="4" id="KW-0472">Membrane</keyword>
<dbReference type="SMART" id="SM00382">
    <property type="entry name" value="AAA"/>
    <property type="match status" value="1"/>
</dbReference>
<keyword evidence="6 8" id="KW-0067">ATP-binding</keyword>
<dbReference type="NCBIfam" id="TIGR01727">
    <property type="entry name" value="oligo_HPY"/>
    <property type="match status" value="1"/>
</dbReference>
<dbReference type="STRING" id="68895.RR42_m3704"/>
<dbReference type="AlphaFoldDB" id="A0A0C4YGK1"/>
<dbReference type="GO" id="GO:0005524">
    <property type="term" value="F:ATP binding"/>
    <property type="evidence" value="ECO:0007669"/>
    <property type="project" value="UniProtKB-KW"/>
</dbReference>
<accession>A0A0C4YGK1</accession>
<gene>
    <name evidence="8" type="ORF">RR42_m3704</name>
</gene>
<dbReference type="GO" id="GO:0015833">
    <property type="term" value="P:peptide transport"/>
    <property type="evidence" value="ECO:0007669"/>
    <property type="project" value="InterPro"/>
</dbReference>
<dbReference type="InterPro" id="IPR050319">
    <property type="entry name" value="ABC_transp_ATP-bind"/>
</dbReference>
<evidence type="ECO:0000259" key="7">
    <source>
        <dbReference type="PROSITE" id="PS50893"/>
    </source>
</evidence>
<dbReference type="Proteomes" id="UP000031843">
    <property type="component" value="Chromosome main"/>
</dbReference>
<dbReference type="InterPro" id="IPR017871">
    <property type="entry name" value="ABC_transporter-like_CS"/>
</dbReference>
<name>A0A0C4YGK1_9BURK</name>
<dbReference type="GO" id="GO:0055085">
    <property type="term" value="P:transmembrane transport"/>
    <property type="evidence" value="ECO:0007669"/>
    <property type="project" value="UniProtKB-ARBA"/>
</dbReference>
<dbReference type="SUPFAM" id="SSF52540">
    <property type="entry name" value="P-loop containing nucleoside triphosphate hydrolases"/>
    <property type="match status" value="1"/>
</dbReference>
<dbReference type="Pfam" id="PF00005">
    <property type="entry name" value="ABC_tran"/>
    <property type="match status" value="1"/>
</dbReference>
<keyword evidence="2" id="KW-0813">Transport</keyword>
<proteinExistence type="inferred from homology"/>
<feature type="domain" description="ABC transporter" evidence="7">
    <location>
        <begin position="45"/>
        <end position="287"/>
    </location>
</feature>
<dbReference type="KEGG" id="cbw:RR42_m3704"/>
<dbReference type="PANTHER" id="PTHR43776">
    <property type="entry name" value="TRANSPORT ATP-BINDING PROTEIN"/>
    <property type="match status" value="1"/>
</dbReference>
<dbReference type="PROSITE" id="PS50893">
    <property type="entry name" value="ABC_TRANSPORTER_2"/>
    <property type="match status" value="1"/>
</dbReference>
<dbReference type="InterPro" id="IPR003439">
    <property type="entry name" value="ABC_transporter-like_ATP-bd"/>
</dbReference>
<comment type="similarity">
    <text evidence="1">Belongs to the ABC transporter superfamily.</text>
</comment>
<evidence type="ECO:0000256" key="1">
    <source>
        <dbReference type="ARBA" id="ARBA00005417"/>
    </source>
</evidence>
<reference evidence="8 9" key="1">
    <citation type="journal article" date="2015" name="Genome Announc.">
        <title>Complete Genome Sequence of Cupriavidus basilensis 4G11, Isolated from the Oak Ridge Field Research Center Site.</title>
        <authorList>
            <person name="Ray J."/>
            <person name="Waters R.J."/>
            <person name="Skerker J.M."/>
            <person name="Kuehl J.V."/>
            <person name="Price M.N."/>
            <person name="Huang J."/>
            <person name="Chakraborty R."/>
            <person name="Arkin A.P."/>
            <person name="Deutschbauer A."/>
        </authorList>
    </citation>
    <scope>NUCLEOTIDE SEQUENCE [LARGE SCALE GENOMIC DNA]</scope>
    <source>
        <strain evidence="8">4G11</strain>
    </source>
</reference>
<dbReference type="GO" id="GO:0016887">
    <property type="term" value="F:ATP hydrolysis activity"/>
    <property type="evidence" value="ECO:0007669"/>
    <property type="project" value="InterPro"/>
</dbReference>
<evidence type="ECO:0000256" key="3">
    <source>
        <dbReference type="ARBA" id="ARBA00022475"/>
    </source>
</evidence>
<evidence type="ECO:0000256" key="2">
    <source>
        <dbReference type="ARBA" id="ARBA00022448"/>
    </source>
</evidence>
<evidence type="ECO:0000313" key="9">
    <source>
        <dbReference type="Proteomes" id="UP000031843"/>
    </source>
</evidence>
<sequence length="354" mass="38651">MSAAVVDPALAAMTTDSSAEPTPNAPILELQGVSKRFVKSLDAAAKIANLFGAGAKEEVVHAVDRVDLSIRAGEVVGLVGESGCGKSTLGRMAVGLHSLTEGSRLWRGVDLDRLPPEKKREKQLAIQMIFQDPYASLNPRLRVMDIVGEAPVVHGMVPASEQKRYVEDMLVRVGMDPTVLRRFPHQFSGGQRARIGIARALAVKPEFLVCDESVAALDVSIQAQVLNLFMRLRQDLNLTYLFISHDLGVVKHISDRVVIMYLGRVVESAPAEDVFASPNHPYTQALLAEAPKLEVGKKTFVAIKGEIPSPLNPPPGCHFHPRCPHAMPRCREEQPLLKEIAPMRFSACHLNDMA</sequence>
<dbReference type="Gene3D" id="3.40.50.300">
    <property type="entry name" value="P-loop containing nucleotide triphosphate hydrolases"/>
    <property type="match status" value="1"/>
</dbReference>
<keyword evidence="4" id="KW-0997">Cell inner membrane</keyword>
<keyword evidence="3" id="KW-1003">Cell membrane</keyword>
<evidence type="ECO:0000313" key="8">
    <source>
        <dbReference type="EMBL" id="AJG21069.1"/>
    </source>
</evidence>